<feature type="domain" description="Ryanodine receptor junctional solenoid" evidence="1">
    <location>
        <begin position="1"/>
        <end position="138"/>
    </location>
</feature>
<name>A0A7J6AIP8_AMEME</name>
<protein>
    <recommendedName>
        <fullName evidence="1">Ryanodine receptor junctional solenoid domain-containing protein</fullName>
    </recommendedName>
</protein>
<dbReference type="GO" id="GO:0034704">
    <property type="term" value="C:calcium channel complex"/>
    <property type="evidence" value="ECO:0007669"/>
    <property type="project" value="TreeGrafter"/>
</dbReference>
<dbReference type="GO" id="GO:0006941">
    <property type="term" value="P:striated muscle contraction"/>
    <property type="evidence" value="ECO:0007669"/>
    <property type="project" value="TreeGrafter"/>
</dbReference>
<accession>A0A7J6AIP8</accession>
<dbReference type="GO" id="GO:0033017">
    <property type="term" value="C:sarcoplasmic reticulum membrane"/>
    <property type="evidence" value="ECO:0007669"/>
    <property type="project" value="TreeGrafter"/>
</dbReference>
<dbReference type="InterPro" id="IPR048581">
    <property type="entry name" value="RYDR_Jsol"/>
</dbReference>
<dbReference type="AlphaFoldDB" id="A0A7J6AIP8"/>
<dbReference type="EMBL" id="JAAGNN010000011">
    <property type="protein sequence ID" value="KAF4082802.1"/>
    <property type="molecule type" value="Genomic_DNA"/>
</dbReference>
<dbReference type="GO" id="GO:0030018">
    <property type="term" value="C:Z disc"/>
    <property type="evidence" value="ECO:0007669"/>
    <property type="project" value="TreeGrafter"/>
</dbReference>
<keyword evidence="3" id="KW-1185">Reference proteome</keyword>
<evidence type="ECO:0000259" key="1">
    <source>
        <dbReference type="Pfam" id="PF21119"/>
    </source>
</evidence>
<dbReference type="PANTHER" id="PTHR46399:SF10">
    <property type="entry name" value="RYANODINE RECEPTOR 1"/>
    <property type="match status" value="1"/>
</dbReference>
<proteinExistence type="predicted"/>
<dbReference type="Pfam" id="PF21119">
    <property type="entry name" value="RYDR_Jsol"/>
    <property type="match status" value="1"/>
</dbReference>
<reference evidence="2 3" key="1">
    <citation type="submission" date="2020-02" db="EMBL/GenBank/DDBJ databases">
        <title>A chromosome-scale genome assembly of the black bullhead catfish (Ameiurus melas).</title>
        <authorList>
            <person name="Wen M."/>
            <person name="Zham M."/>
            <person name="Cabau C."/>
            <person name="Klopp C."/>
            <person name="Donnadieu C."/>
            <person name="Roques C."/>
            <person name="Bouchez O."/>
            <person name="Lampietro C."/>
            <person name="Jouanno E."/>
            <person name="Herpin A."/>
            <person name="Louis A."/>
            <person name="Berthelot C."/>
            <person name="Parey E."/>
            <person name="Roest-Crollius H."/>
            <person name="Braasch I."/>
            <person name="Postlethwait J."/>
            <person name="Robinson-Rechavi M."/>
            <person name="Echchiki A."/>
            <person name="Begum T."/>
            <person name="Montfort J."/>
            <person name="Schartl M."/>
            <person name="Bobe J."/>
            <person name="Guiguen Y."/>
        </authorList>
    </citation>
    <scope>NUCLEOTIDE SEQUENCE [LARGE SCALE GENOMIC DNA]</scope>
    <source>
        <strain evidence="2">M_S1</strain>
        <tissue evidence="2">Blood</tissue>
    </source>
</reference>
<dbReference type="GO" id="GO:0042383">
    <property type="term" value="C:sarcolemma"/>
    <property type="evidence" value="ECO:0007669"/>
    <property type="project" value="TreeGrafter"/>
</dbReference>
<sequence>MCTLLQYFCDCELRHRVEAIVAFSDRFVTQVQSNQKQHYNQLMQAFTMTAAETACKSREFRSLPQEQVNMLINFVQTKRSLLLDFLWKSQMFHNDLLAHCGIHFEEEEEHVDTSLRGRFFRLLENVRRLWWRKQEMEKEP</sequence>
<comment type="caution">
    <text evidence="2">The sequence shown here is derived from an EMBL/GenBank/DDBJ whole genome shotgun (WGS) entry which is preliminary data.</text>
</comment>
<dbReference type="PANTHER" id="PTHR46399">
    <property type="entry name" value="B30.2/SPRY DOMAIN-CONTAINING PROTEIN"/>
    <property type="match status" value="1"/>
</dbReference>
<organism evidence="2 3">
    <name type="scientific">Ameiurus melas</name>
    <name type="common">Black bullhead</name>
    <name type="synonym">Silurus melas</name>
    <dbReference type="NCBI Taxonomy" id="219545"/>
    <lineage>
        <taxon>Eukaryota</taxon>
        <taxon>Metazoa</taxon>
        <taxon>Chordata</taxon>
        <taxon>Craniata</taxon>
        <taxon>Vertebrata</taxon>
        <taxon>Euteleostomi</taxon>
        <taxon>Actinopterygii</taxon>
        <taxon>Neopterygii</taxon>
        <taxon>Teleostei</taxon>
        <taxon>Ostariophysi</taxon>
        <taxon>Siluriformes</taxon>
        <taxon>Ictaluridae</taxon>
        <taxon>Ameiurus</taxon>
    </lineage>
</organism>
<dbReference type="InterPro" id="IPR015925">
    <property type="entry name" value="Ryanodine_IP3_receptor"/>
</dbReference>
<evidence type="ECO:0000313" key="3">
    <source>
        <dbReference type="Proteomes" id="UP000593565"/>
    </source>
</evidence>
<dbReference type="GO" id="GO:0005790">
    <property type="term" value="C:smooth endoplasmic reticulum"/>
    <property type="evidence" value="ECO:0007669"/>
    <property type="project" value="TreeGrafter"/>
</dbReference>
<dbReference type="GO" id="GO:0014808">
    <property type="term" value="P:release of sequestered calcium ion into cytosol by sarcoplasmic reticulum"/>
    <property type="evidence" value="ECO:0007669"/>
    <property type="project" value="TreeGrafter"/>
</dbReference>
<evidence type="ECO:0000313" key="2">
    <source>
        <dbReference type="EMBL" id="KAF4082802.1"/>
    </source>
</evidence>
<dbReference type="Proteomes" id="UP000593565">
    <property type="component" value="Unassembled WGS sequence"/>
</dbReference>
<gene>
    <name evidence="2" type="ORF">AMELA_G00132500</name>
</gene>
<dbReference type="GO" id="GO:0005219">
    <property type="term" value="F:ryanodine-sensitive calcium-release channel activity"/>
    <property type="evidence" value="ECO:0007669"/>
    <property type="project" value="TreeGrafter"/>
</dbReference>